<keyword evidence="3" id="KW-1185">Reference proteome</keyword>
<evidence type="ECO:0000313" key="3">
    <source>
        <dbReference type="Proteomes" id="UP000260812"/>
    </source>
</evidence>
<comment type="caution">
    <text evidence="1">The sequence shown here is derived from an EMBL/GenBank/DDBJ whole genome shotgun (WGS) entry which is preliminary data.</text>
</comment>
<evidence type="ECO:0000313" key="1">
    <source>
        <dbReference type="EMBL" id="RGE63623.1"/>
    </source>
</evidence>
<dbReference type="AlphaFoldDB" id="A0A3E3I9C5"/>
<evidence type="ECO:0000313" key="4">
    <source>
        <dbReference type="Proteomes" id="UP000261166"/>
    </source>
</evidence>
<dbReference type="Proteomes" id="UP000260812">
    <property type="component" value="Unassembled WGS sequence"/>
</dbReference>
<dbReference type="EMBL" id="QVLV01000003">
    <property type="protein sequence ID" value="RGE63623.1"/>
    <property type="molecule type" value="Genomic_DNA"/>
</dbReference>
<gene>
    <name evidence="2" type="ORF">DWY69_26465</name>
    <name evidence="1" type="ORF">DXC51_06695</name>
</gene>
<name>A0A3E3I9C5_9FIRM</name>
<reference evidence="1 4" key="1">
    <citation type="submission" date="2018-08" db="EMBL/GenBank/DDBJ databases">
        <title>A genome reference for cultivated species of the human gut microbiota.</title>
        <authorList>
            <person name="Zou Y."/>
            <person name="Xue W."/>
            <person name="Luo G."/>
        </authorList>
    </citation>
    <scope>NUCLEOTIDE SEQUENCE [LARGE SCALE GENOMIC DNA]</scope>
    <source>
        <strain evidence="2 4">AF26-4BH</strain>
        <strain evidence="1">TF05-5AC</strain>
    </source>
</reference>
<proteinExistence type="predicted"/>
<evidence type="ECO:0000313" key="2">
    <source>
        <dbReference type="EMBL" id="RGE64734.1"/>
    </source>
</evidence>
<dbReference type="EMBL" id="QVLU01000037">
    <property type="protein sequence ID" value="RGE64734.1"/>
    <property type="molecule type" value="Genomic_DNA"/>
</dbReference>
<protein>
    <submittedName>
        <fullName evidence="1">Uncharacterized protein</fullName>
    </submittedName>
</protein>
<sequence>MEDFLVFRKPVFYQTAGKESAVGRRRRWEVYPAQRIYVFNTGWIYRIYTWIYGKTTGISVFQLFNNSKNQFRNIKK</sequence>
<dbReference type="Proteomes" id="UP000261166">
    <property type="component" value="Unassembled WGS sequence"/>
</dbReference>
<organism evidence="1 3">
    <name type="scientific">Eisenbergiella massiliensis</name>
    <dbReference type="NCBI Taxonomy" id="1720294"/>
    <lineage>
        <taxon>Bacteria</taxon>
        <taxon>Bacillati</taxon>
        <taxon>Bacillota</taxon>
        <taxon>Clostridia</taxon>
        <taxon>Lachnospirales</taxon>
        <taxon>Lachnospiraceae</taxon>
        <taxon>Eisenbergiella</taxon>
    </lineage>
</organism>
<accession>A0A3E3I9C5</accession>